<reference evidence="2 3" key="1">
    <citation type="submission" date="2019-05" db="EMBL/GenBank/DDBJ databases">
        <title>Streptomyces sp. NEAU-C151, a novel actinomycete isolated from soil.</title>
        <authorList>
            <person name="Han L."/>
            <person name="Jiang H."/>
        </authorList>
    </citation>
    <scope>NUCLEOTIDE SEQUENCE [LARGE SCALE GENOMIC DNA]</scope>
    <source>
        <strain evidence="2 3">NEAU-C151</strain>
    </source>
</reference>
<feature type="transmembrane region" description="Helical" evidence="1">
    <location>
        <begin position="81"/>
        <end position="100"/>
    </location>
</feature>
<dbReference type="EMBL" id="VBZC01000018">
    <property type="protein sequence ID" value="TLS44821.1"/>
    <property type="molecule type" value="Genomic_DNA"/>
</dbReference>
<dbReference type="RefSeq" id="WP_138046273.1">
    <property type="nucleotide sequence ID" value="NZ_VBZC01000018.1"/>
</dbReference>
<gene>
    <name evidence="2" type="ORF">FE633_18525</name>
</gene>
<evidence type="ECO:0000313" key="2">
    <source>
        <dbReference type="EMBL" id="TLS44821.1"/>
    </source>
</evidence>
<keyword evidence="1" id="KW-0472">Membrane</keyword>
<feature type="transmembrane region" description="Helical" evidence="1">
    <location>
        <begin position="112"/>
        <end position="133"/>
    </location>
</feature>
<keyword evidence="1" id="KW-0812">Transmembrane</keyword>
<evidence type="ECO:0000313" key="3">
    <source>
        <dbReference type="Proteomes" id="UP000305906"/>
    </source>
</evidence>
<protein>
    <recommendedName>
        <fullName evidence="4">Integral membrane protein</fullName>
    </recommendedName>
</protein>
<evidence type="ECO:0000256" key="1">
    <source>
        <dbReference type="SAM" id="Phobius"/>
    </source>
</evidence>
<comment type="caution">
    <text evidence="2">The sequence shown here is derived from an EMBL/GenBank/DDBJ whole genome shotgun (WGS) entry which is preliminary data.</text>
</comment>
<proteinExistence type="predicted"/>
<keyword evidence="3" id="KW-1185">Reference proteome</keyword>
<name>A0A5R9FNC0_9ACTN</name>
<dbReference type="AlphaFoldDB" id="A0A5R9FNC0"/>
<sequence>MTEKLMGHLSDRPWTERWLTRLLGAALSAAAYLLCLPWDLRNRAESPGSTSETTPVTGLGVALLAVTLLLLAAYFGRRDALAWPLLLVAVPPATLMYVSFRTHPEADASPWSLTWAFCTLLIAAGVMIATSVARRFRQDTGDSMDGLIYAHH</sequence>
<feature type="transmembrane region" description="Helical" evidence="1">
    <location>
        <begin position="55"/>
        <end position="74"/>
    </location>
</feature>
<dbReference type="Proteomes" id="UP000305906">
    <property type="component" value="Unassembled WGS sequence"/>
</dbReference>
<evidence type="ECO:0008006" key="4">
    <source>
        <dbReference type="Google" id="ProtNLM"/>
    </source>
</evidence>
<keyword evidence="1" id="KW-1133">Transmembrane helix</keyword>
<organism evidence="2 3">
    <name type="scientific">Streptomyces montanus</name>
    <dbReference type="NCBI Taxonomy" id="2580423"/>
    <lineage>
        <taxon>Bacteria</taxon>
        <taxon>Bacillati</taxon>
        <taxon>Actinomycetota</taxon>
        <taxon>Actinomycetes</taxon>
        <taxon>Kitasatosporales</taxon>
        <taxon>Streptomycetaceae</taxon>
        <taxon>Streptomyces</taxon>
    </lineage>
</organism>
<accession>A0A5R9FNC0</accession>
<feature type="transmembrane region" description="Helical" evidence="1">
    <location>
        <begin position="21"/>
        <end position="40"/>
    </location>
</feature>